<protein>
    <recommendedName>
        <fullName evidence="4">Lipoprotein</fullName>
    </recommendedName>
</protein>
<dbReference type="EMBL" id="JBHSLF010000040">
    <property type="protein sequence ID" value="MFC5345163.1"/>
    <property type="molecule type" value="Genomic_DNA"/>
</dbReference>
<evidence type="ECO:0000313" key="2">
    <source>
        <dbReference type="EMBL" id="MFC5345163.1"/>
    </source>
</evidence>
<sequence length="120" mass="12419">MKRTVTLVLIAGLAVTAAACTESKRARNAATWGDQAADITCWTYGTETFTGRSTGKVEYNDGGRIAFVDAANGRYTTIDGECRVVYLNEGEENAPAPVAAVSAPAAPVAPTVAPEAAPVQ</sequence>
<feature type="signal peptide" evidence="1">
    <location>
        <begin position="1"/>
        <end position="19"/>
    </location>
</feature>
<name>A0ABW0FW75_9CAUL</name>
<dbReference type="PROSITE" id="PS51257">
    <property type="entry name" value="PROKAR_LIPOPROTEIN"/>
    <property type="match status" value="1"/>
</dbReference>
<evidence type="ECO:0000256" key="1">
    <source>
        <dbReference type="SAM" id="SignalP"/>
    </source>
</evidence>
<accession>A0ABW0FW75</accession>
<comment type="caution">
    <text evidence="2">The sequence shown here is derived from an EMBL/GenBank/DDBJ whole genome shotgun (WGS) entry which is preliminary data.</text>
</comment>
<evidence type="ECO:0008006" key="4">
    <source>
        <dbReference type="Google" id="ProtNLM"/>
    </source>
</evidence>
<keyword evidence="3" id="KW-1185">Reference proteome</keyword>
<dbReference type="Proteomes" id="UP001596152">
    <property type="component" value="Unassembled WGS sequence"/>
</dbReference>
<gene>
    <name evidence="2" type="ORF">ACFPIE_14685</name>
</gene>
<feature type="chain" id="PRO_5046478232" description="Lipoprotein" evidence="1">
    <location>
        <begin position="20"/>
        <end position="120"/>
    </location>
</feature>
<evidence type="ECO:0000313" key="3">
    <source>
        <dbReference type="Proteomes" id="UP001596152"/>
    </source>
</evidence>
<dbReference type="RefSeq" id="WP_374036829.1">
    <property type="nucleotide sequence ID" value="NZ_CP169082.1"/>
</dbReference>
<proteinExistence type="predicted"/>
<reference evidence="3" key="1">
    <citation type="journal article" date="2019" name="Int. J. Syst. Evol. Microbiol.">
        <title>The Global Catalogue of Microorganisms (GCM) 10K type strain sequencing project: providing services to taxonomists for standard genome sequencing and annotation.</title>
        <authorList>
            <consortium name="The Broad Institute Genomics Platform"/>
            <consortium name="The Broad Institute Genome Sequencing Center for Infectious Disease"/>
            <person name="Wu L."/>
            <person name="Ma J."/>
        </authorList>
    </citation>
    <scope>NUCLEOTIDE SEQUENCE [LARGE SCALE GENOMIC DNA]</scope>
    <source>
        <strain evidence="3">JCM 12125</strain>
    </source>
</reference>
<organism evidence="2 3">
    <name type="scientific">Brevundimonas staleyi</name>
    <dbReference type="NCBI Taxonomy" id="74326"/>
    <lineage>
        <taxon>Bacteria</taxon>
        <taxon>Pseudomonadati</taxon>
        <taxon>Pseudomonadota</taxon>
        <taxon>Alphaproteobacteria</taxon>
        <taxon>Caulobacterales</taxon>
        <taxon>Caulobacteraceae</taxon>
        <taxon>Brevundimonas</taxon>
    </lineage>
</organism>
<keyword evidence="1" id="KW-0732">Signal</keyword>